<feature type="transmembrane region" description="Helical" evidence="7">
    <location>
        <begin position="459"/>
        <end position="482"/>
    </location>
</feature>
<feature type="transmembrane region" description="Helical" evidence="7">
    <location>
        <begin position="256"/>
        <end position="277"/>
    </location>
</feature>
<dbReference type="InterPro" id="IPR011701">
    <property type="entry name" value="MFS"/>
</dbReference>
<evidence type="ECO:0000256" key="1">
    <source>
        <dbReference type="ARBA" id="ARBA00004141"/>
    </source>
</evidence>
<dbReference type="OrthoDB" id="1935484at2759"/>
<dbReference type="GO" id="GO:0022857">
    <property type="term" value="F:transmembrane transporter activity"/>
    <property type="evidence" value="ECO:0007669"/>
    <property type="project" value="InterPro"/>
</dbReference>
<feature type="transmembrane region" description="Helical" evidence="7">
    <location>
        <begin position="125"/>
        <end position="142"/>
    </location>
</feature>
<protein>
    <recommendedName>
        <fullName evidence="10">Major facilitator superfamily (MFS) profile domain-containing protein</fullName>
    </recommendedName>
</protein>
<dbReference type="RefSeq" id="XP_022460760.1">
    <property type="nucleotide sequence ID" value="XM_022605651.1"/>
</dbReference>
<keyword evidence="4 7" id="KW-1133">Transmembrane helix</keyword>
<evidence type="ECO:0008006" key="10">
    <source>
        <dbReference type="Google" id="ProtNLM"/>
    </source>
</evidence>
<keyword evidence="3 7" id="KW-0812">Transmembrane</keyword>
<feature type="transmembrane region" description="Helical" evidence="7">
    <location>
        <begin position="289"/>
        <end position="310"/>
    </location>
</feature>
<comment type="subcellular location">
    <subcellularLocation>
        <location evidence="1">Membrane</location>
        <topology evidence="1">Multi-pass membrane protein</topology>
    </subcellularLocation>
</comment>
<dbReference type="Proteomes" id="UP000019384">
    <property type="component" value="Unassembled WGS sequence"/>
</dbReference>
<gene>
    <name evidence="8" type="ORF">KUCA_T00004755001</name>
</gene>
<feature type="transmembrane region" description="Helical" evidence="7">
    <location>
        <begin position="195"/>
        <end position="214"/>
    </location>
</feature>
<evidence type="ECO:0000313" key="8">
    <source>
        <dbReference type="EMBL" id="CDK28770.1"/>
    </source>
</evidence>
<evidence type="ECO:0000256" key="6">
    <source>
        <dbReference type="SAM" id="MobiDB-lite"/>
    </source>
</evidence>
<dbReference type="Pfam" id="PF07690">
    <property type="entry name" value="MFS_1"/>
    <property type="match status" value="1"/>
</dbReference>
<dbReference type="GO" id="GO:0016020">
    <property type="term" value="C:membrane"/>
    <property type="evidence" value="ECO:0007669"/>
    <property type="project" value="UniProtKB-SubCell"/>
</dbReference>
<reference evidence="8" key="1">
    <citation type="submission" date="2013-12" db="EMBL/GenBank/DDBJ databases">
        <authorList>
            <person name="Genoscope - CEA"/>
        </authorList>
    </citation>
    <scope>NUCLEOTIDE SEQUENCE</scope>
    <source>
        <strain evidence="8">CBS 1993</strain>
    </source>
</reference>
<dbReference type="FunFam" id="1.20.1250.20:FF:000106">
    <property type="entry name" value="MFS transporter, putative"/>
    <property type="match status" value="1"/>
</dbReference>
<organism evidence="8 9">
    <name type="scientific">Kuraishia capsulata CBS 1993</name>
    <dbReference type="NCBI Taxonomy" id="1382522"/>
    <lineage>
        <taxon>Eukaryota</taxon>
        <taxon>Fungi</taxon>
        <taxon>Dikarya</taxon>
        <taxon>Ascomycota</taxon>
        <taxon>Saccharomycotina</taxon>
        <taxon>Pichiomycetes</taxon>
        <taxon>Pichiales</taxon>
        <taxon>Pichiaceae</taxon>
        <taxon>Kuraishia</taxon>
    </lineage>
</organism>
<dbReference type="SUPFAM" id="SSF103473">
    <property type="entry name" value="MFS general substrate transporter"/>
    <property type="match status" value="1"/>
</dbReference>
<dbReference type="PANTHER" id="PTHR43791:SF65">
    <property type="entry name" value="MAJOR FACILITATOR SUPERFAMILY (MFS) PROFILE DOMAIN-CONTAINING PROTEIN-RELATED"/>
    <property type="match status" value="1"/>
</dbReference>
<evidence type="ECO:0000313" key="9">
    <source>
        <dbReference type="Proteomes" id="UP000019384"/>
    </source>
</evidence>
<evidence type="ECO:0000256" key="5">
    <source>
        <dbReference type="ARBA" id="ARBA00023136"/>
    </source>
</evidence>
<dbReference type="HOGENOM" id="CLU_001265_2_2_1"/>
<evidence type="ECO:0000256" key="7">
    <source>
        <dbReference type="SAM" id="Phobius"/>
    </source>
</evidence>
<feature type="transmembrane region" description="Helical" evidence="7">
    <location>
        <begin position="403"/>
        <end position="424"/>
    </location>
</feature>
<dbReference type="AlphaFoldDB" id="W6MXE9"/>
<accession>W6MXE9</accession>
<feature type="compositionally biased region" description="Basic and acidic residues" evidence="6">
    <location>
        <begin position="1"/>
        <end position="16"/>
    </location>
</feature>
<dbReference type="GeneID" id="34522148"/>
<feature type="region of interest" description="Disordered" evidence="6">
    <location>
        <begin position="1"/>
        <end position="36"/>
    </location>
</feature>
<dbReference type="EMBL" id="HG793130">
    <property type="protein sequence ID" value="CDK28770.1"/>
    <property type="molecule type" value="Genomic_DNA"/>
</dbReference>
<evidence type="ECO:0000256" key="3">
    <source>
        <dbReference type="ARBA" id="ARBA00022692"/>
    </source>
</evidence>
<name>W6MXE9_9ASCO</name>
<dbReference type="Gene3D" id="1.20.1250.20">
    <property type="entry name" value="MFS general substrate transporter like domains"/>
    <property type="match status" value="1"/>
</dbReference>
<keyword evidence="5 7" id="KW-0472">Membrane</keyword>
<dbReference type="PANTHER" id="PTHR43791">
    <property type="entry name" value="PERMEASE-RELATED"/>
    <property type="match status" value="1"/>
</dbReference>
<feature type="transmembrane region" description="Helical" evidence="7">
    <location>
        <begin position="529"/>
        <end position="549"/>
    </location>
</feature>
<keyword evidence="2" id="KW-0813">Transport</keyword>
<evidence type="ECO:0000256" key="2">
    <source>
        <dbReference type="ARBA" id="ARBA00022448"/>
    </source>
</evidence>
<sequence>MSNDGNKRSSLEDKDVSVVAEEAYSHSDSQEQESEEEYIFYQPNDVDKLADPLQFDDSWSLKFKGFFKKKQNNDDQIATRRSYFEDPDFEVVKQYYPKKQYENYKSFDPYLRWTFKEDRALTRKIDFRIFTMIGALFFALNLDRGNLSSAVAGGLLEDIGLSTDDYNNGNTIRSVGFIISEIPSQMIGKKFGPDWWIPIQVVIWSLIALFQFFVNGSKSYLALRFLLGVAQGGFIADSVQYMSYFYTRQEMSLRLALFWVVDAFSGIVSNLLAIAFLKVGLHGKEGWRWLFLFDGLITLAIGISSFFFMVPGPTQTKTKFNPNGIFTEREEKIITNRLLRDDPSKSDMHNREGITPKQFFKTLSDFDLWPVLILSFVFEIPQNPIKKYLNINLKKLNFSRNTIIYLNIPIEAMSSITLVAITLLSEAVDERSLVCTMQQLWIMVVVIVEYVHADSLKPWAQYAIMFFAIGNPSAQAIIVSWCSRVSYSVRARAISSPMSNIGVQLANIAASYIYRSDDAPHYHRGNRVIIGLCVMNIALFLFTKGYYIWRNKTKELQWSKLSDEQKEEYISAHRHDGNKRLDYLFEH</sequence>
<proteinExistence type="predicted"/>
<keyword evidence="9" id="KW-1185">Reference proteome</keyword>
<evidence type="ECO:0000256" key="4">
    <source>
        <dbReference type="ARBA" id="ARBA00022989"/>
    </source>
</evidence>
<dbReference type="STRING" id="1382522.W6MXE9"/>
<feature type="transmembrane region" description="Helical" evidence="7">
    <location>
        <begin position="494"/>
        <end position="514"/>
    </location>
</feature>
<reference evidence="8" key="2">
    <citation type="submission" date="2014-02" db="EMBL/GenBank/DDBJ databases">
        <title>Complete DNA sequence of /Kuraishia capsulata/ illustrates novel genomic features among budding yeasts (/Saccharomycotina/).</title>
        <authorList>
            <person name="Morales L."/>
            <person name="Noel B."/>
            <person name="Porcel B."/>
            <person name="Marcet-Houben M."/>
            <person name="Hullo M-F."/>
            <person name="Sacerdot C."/>
            <person name="Tekaia F."/>
            <person name="Leh-Louis V."/>
            <person name="Despons L."/>
            <person name="Khanna V."/>
            <person name="Aury J-M."/>
            <person name="Barbe V."/>
            <person name="Couloux A."/>
            <person name="Labadie K."/>
            <person name="Pelletier E."/>
            <person name="Souciet J-L."/>
            <person name="Boekhout T."/>
            <person name="Gabaldon T."/>
            <person name="Wincker P."/>
            <person name="Dujon B."/>
        </authorList>
    </citation>
    <scope>NUCLEOTIDE SEQUENCE</scope>
    <source>
        <strain evidence="8">CBS 1993</strain>
    </source>
</reference>
<dbReference type="InterPro" id="IPR036259">
    <property type="entry name" value="MFS_trans_sf"/>
</dbReference>